<keyword evidence="1" id="KW-0732">Signal</keyword>
<evidence type="ECO:0000313" key="2">
    <source>
        <dbReference type="EMBL" id="KAK1441387.1"/>
    </source>
</evidence>
<feature type="signal peptide" evidence="1">
    <location>
        <begin position="1"/>
        <end position="20"/>
    </location>
</feature>
<sequence>MGCGCLYILFILFSRFKNYCFDWFLAHTNAVHSFSNLCSVVEKLILLKRMRLNLQKQVGPASPFIEFGISLRP</sequence>
<proteinExistence type="predicted"/>
<dbReference type="Proteomes" id="UP001229421">
    <property type="component" value="Unassembled WGS sequence"/>
</dbReference>
<keyword evidence="3" id="KW-1185">Reference proteome</keyword>
<protein>
    <submittedName>
        <fullName evidence="2">Uncharacterized protein</fullName>
    </submittedName>
</protein>
<reference evidence="2" key="1">
    <citation type="journal article" date="2023" name="bioRxiv">
        <title>Improved chromosome-level genome assembly for marigold (Tagetes erecta).</title>
        <authorList>
            <person name="Jiang F."/>
            <person name="Yuan L."/>
            <person name="Wang S."/>
            <person name="Wang H."/>
            <person name="Xu D."/>
            <person name="Wang A."/>
            <person name="Fan W."/>
        </authorList>
    </citation>
    <scope>NUCLEOTIDE SEQUENCE</scope>
    <source>
        <strain evidence="2">WSJ</strain>
        <tissue evidence="2">Leaf</tissue>
    </source>
</reference>
<dbReference type="EMBL" id="JAUHHV010000001">
    <property type="protein sequence ID" value="KAK1441387.1"/>
    <property type="molecule type" value="Genomic_DNA"/>
</dbReference>
<evidence type="ECO:0000313" key="3">
    <source>
        <dbReference type="Proteomes" id="UP001229421"/>
    </source>
</evidence>
<gene>
    <name evidence="2" type="ORF">QVD17_07237</name>
</gene>
<accession>A0AAD8LND9</accession>
<dbReference type="AlphaFoldDB" id="A0AAD8LND9"/>
<organism evidence="2 3">
    <name type="scientific">Tagetes erecta</name>
    <name type="common">African marigold</name>
    <dbReference type="NCBI Taxonomy" id="13708"/>
    <lineage>
        <taxon>Eukaryota</taxon>
        <taxon>Viridiplantae</taxon>
        <taxon>Streptophyta</taxon>
        <taxon>Embryophyta</taxon>
        <taxon>Tracheophyta</taxon>
        <taxon>Spermatophyta</taxon>
        <taxon>Magnoliopsida</taxon>
        <taxon>eudicotyledons</taxon>
        <taxon>Gunneridae</taxon>
        <taxon>Pentapetalae</taxon>
        <taxon>asterids</taxon>
        <taxon>campanulids</taxon>
        <taxon>Asterales</taxon>
        <taxon>Asteraceae</taxon>
        <taxon>Asteroideae</taxon>
        <taxon>Heliantheae alliance</taxon>
        <taxon>Tageteae</taxon>
        <taxon>Tagetes</taxon>
    </lineage>
</organism>
<feature type="chain" id="PRO_5042116955" evidence="1">
    <location>
        <begin position="21"/>
        <end position="73"/>
    </location>
</feature>
<comment type="caution">
    <text evidence="2">The sequence shown here is derived from an EMBL/GenBank/DDBJ whole genome shotgun (WGS) entry which is preliminary data.</text>
</comment>
<name>A0AAD8LND9_TARER</name>
<evidence type="ECO:0000256" key="1">
    <source>
        <dbReference type="SAM" id="SignalP"/>
    </source>
</evidence>